<dbReference type="InterPro" id="IPR007110">
    <property type="entry name" value="Ig-like_dom"/>
</dbReference>
<reference evidence="2" key="1">
    <citation type="submission" date="2023-11" db="EMBL/GenBank/DDBJ databases">
        <title>Genome assemblies of two species of porcelain crab, Petrolisthes cinctipes and Petrolisthes manimaculis (Anomura: Porcellanidae).</title>
        <authorList>
            <person name="Angst P."/>
        </authorList>
    </citation>
    <scope>NUCLEOTIDE SEQUENCE</scope>
    <source>
        <strain evidence="2">PB745_02</strain>
        <tissue evidence="2">Gill</tissue>
    </source>
</reference>
<gene>
    <name evidence="2" type="ORF">Pmani_034020</name>
</gene>
<dbReference type="Proteomes" id="UP001292094">
    <property type="component" value="Unassembled WGS sequence"/>
</dbReference>
<keyword evidence="3" id="KW-1185">Reference proteome</keyword>
<comment type="caution">
    <text evidence="2">The sequence shown here is derived from an EMBL/GenBank/DDBJ whole genome shotgun (WGS) entry which is preliminary data.</text>
</comment>
<dbReference type="EMBL" id="JAWZYT010004594">
    <property type="protein sequence ID" value="KAK4293272.1"/>
    <property type="molecule type" value="Genomic_DNA"/>
</dbReference>
<dbReference type="SMART" id="SM00409">
    <property type="entry name" value="IG"/>
    <property type="match status" value="1"/>
</dbReference>
<dbReference type="AlphaFoldDB" id="A0AAE1NQ89"/>
<protein>
    <recommendedName>
        <fullName evidence="1">Ig-like domain-containing protein</fullName>
    </recommendedName>
</protein>
<dbReference type="SMART" id="SM00408">
    <property type="entry name" value="IGc2"/>
    <property type="match status" value="1"/>
</dbReference>
<dbReference type="PROSITE" id="PS50835">
    <property type="entry name" value="IG_LIKE"/>
    <property type="match status" value="1"/>
</dbReference>
<dbReference type="InterPro" id="IPR003598">
    <property type="entry name" value="Ig_sub2"/>
</dbReference>
<dbReference type="InterPro" id="IPR013783">
    <property type="entry name" value="Ig-like_fold"/>
</dbReference>
<dbReference type="InterPro" id="IPR003599">
    <property type="entry name" value="Ig_sub"/>
</dbReference>
<organism evidence="2 3">
    <name type="scientific">Petrolisthes manimaculis</name>
    <dbReference type="NCBI Taxonomy" id="1843537"/>
    <lineage>
        <taxon>Eukaryota</taxon>
        <taxon>Metazoa</taxon>
        <taxon>Ecdysozoa</taxon>
        <taxon>Arthropoda</taxon>
        <taxon>Crustacea</taxon>
        <taxon>Multicrustacea</taxon>
        <taxon>Malacostraca</taxon>
        <taxon>Eumalacostraca</taxon>
        <taxon>Eucarida</taxon>
        <taxon>Decapoda</taxon>
        <taxon>Pleocyemata</taxon>
        <taxon>Anomura</taxon>
        <taxon>Galatheoidea</taxon>
        <taxon>Porcellanidae</taxon>
        <taxon>Petrolisthes</taxon>
    </lineage>
</organism>
<accession>A0AAE1NQ89</accession>
<evidence type="ECO:0000259" key="1">
    <source>
        <dbReference type="PROSITE" id="PS50835"/>
    </source>
</evidence>
<sequence>MSVKRIEAGGNVSTATLTLLVNRSHDGITLVCTASNPALPHSQRLTDTIKLNVYYPPVVRLAMGRPLDPSSLKAGDDVYFECSIVSNPPYMRVHWYHNGEEVVHNVTGDVVVSGLSLILRRLGRSNSGSYTCGATNLEGHNTSNAVVLSVRRELCG</sequence>
<dbReference type="SUPFAM" id="SSF48726">
    <property type="entry name" value="Immunoglobulin"/>
    <property type="match status" value="2"/>
</dbReference>
<evidence type="ECO:0000313" key="3">
    <source>
        <dbReference type="Proteomes" id="UP001292094"/>
    </source>
</evidence>
<evidence type="ECO:0000313" key="2">
    <source>
        <dbReference type="EMBL" id="KAK4293272.1"/>
    </source>
</evidence>
<dbReference type="PANTHER" id="PTHR23278:SF19">
    <property type="entry name" value="OBSCURIN"/>
    <property type="match status" value="1"/>
</dbReference>
<feature type="domain" description="Ig-like" evidence="1">
    <location>
        <begin position="56"/>
        <end position="149"/>
    </location>
</feature>
<name>A0AAE1NQ89_9EUCA</name>
<dbReference type="PANTHER" id="PTHR23278">
    <property type="entry name" value="SIDESTEP PROTEIN"/>
    <property type="match status" value="1"/>
</dbReference>
<dbReference type="Pfam" id="PF13927">
    <property type="entry name" value="Ig_3"/>
    <property type="match status" value="1"/>
</dbReference>
<dbReference type="InterPro" id="IPR036179">
    <property type="entry name" value="Ig-like_dom_sf"/>
</dbReference>
<proteinExistence type="predicted"/>
<dbReference type="Gene3D" id="2.60.40.10">
    <property type="entry name" value="Immunoglobulins"/>
    <property type="match status" value="2"/>
</dbReference>